<dbReference type="PROSITE" id="PS51186">
    <property type="entry name" value="GNAT"/>
    <property type="match status" value="1"/>
</dbReference>
<dbReference type="Gene3D" id="3.40.630.30">
    <property type="match status" value="1"/>
</dbReference>
<dbReference type="InterPro" id="IPR016181">
    <property type="entry name" value="Acyl_CoA_acyltransferase"/>
</dbReference>
<gene>
    <name evidence="2" type="primary">phnO_2</name>
    <name evidence="2" type="ORF">SRABI133_04071</name>
</gene>
<protein>
    <submittedName>
        <fullName evidence="2">Aminoalkylphosphonate N-acetyltransferase</fullName>
        <ecNumber evidence="2">2.3.1.-</ecNumber>
    </submittedName>
</protein>
<dbReference type="AlphaFoldDB" id="A0A9W4L506"/>
<dbReference type="EMBL" id="CAKKMG010000080">
    <property type="protein sequence ID" value="CAH0285224.1"/>
    <property type="molecule type" value="Genomic_DNA"/>
</dbReference>
<dbReference type="Proteomes" id="UP000789326">
    <property type="component" value="Unassembled WGS sequence"/>
</dbReference>
<organism evidence="2 3">
    <name type="scientific">Peribacillus simplex</name>
    <dbReference type="NCBI Taxonomy" id="1478"/>
    <lineage>
        <taxon>Bacteria</taxon>
        <taxon>Bacillati</taxon>
        <taxon>Bacillota</taxon>
        <taxon>Bacilli</taxon>
        <taxon>Bacillales</taxon>
        <taxon>Bacillaceae</taxon>
        <taxon>Peribacillus</taxon>
    </lineage>
</organism>
<sequence>MLEVEIHSNETFRGVKVNSIETIQKLTNKEQWLEAFPIMNQLRTDLTQKTYLELLEEMRKDGYCLFALYKDNQVVSLAGLSWRVNFYNKRHVFIYDLVTDSAHRSFGYGEKLLNYIHNWAKENGAAYVALESGIRRNDAHRFYEEKLDYDKWCYSFRKTL</sequence>
<evidence type="ECO:0000259" key="1">
    <source>
        <dbReference type="PROSITE" id="PS51186"/>
    </source>
</evidence>
<proteinExistence type="predicted"/>
<comment type="caution">
    <text evidence="2">The sequence shown here is derived from an EMBL/GenBank/DDBJ whole genome shotgun (WGS) entry which is preliminary data.</text>
</comment>
<dbReference type="CDD" id="cd04301">
    <property type="entry name" value="NAT_SF"/>
    <property type="match status" value="1"/>
</dbReference>
<accession>A0A9W4L506</accession>
<dbReference type="InterPro" id="IPR000182">
    <property type="entry name" value="GNAT_dom"/>
</dbReference>
<reference evidence="2" key="1">
    <citation type="submission" date="2021-11" db="EMBL/GenBank/DDBJ databases">
        <authorList>
            <person name="Bulgarelli D."/>
        </authorList>
    </citation>
    <scope>NUCLEOTIDE SEQUENCE</scope>
    <source>
        <strain evidence="2">Bi133</strain>
    </source>
</reference>
<dbReference type="GO" id="GO:0016747">
    <property type="term" value="F:acyltransferase activity, transferring groups other than amino-acyl groups"/>
    <property type="evidence" value="ECO:0007669"/>
    <property type="project" value="InterPro"/>
</dbReference>
<evidence type="ECO:0000313" key="3">
    <source>
        <dbReference type="Proteomes" id="UP000789326"/>
    </source>
</evidence>
<keyword evidence="2" id="KW-0808">Transferase</keyword>
<evidence type="ECO:0000313" key="2">
    <source>
        <dbReference type="EMBL" id="CAH0285224.1"/>
    </source>
</evidence>
<dbReference type="Pfam" id="PF00583">
    <property type="entry name" value="Acetyltransf_1"/>
    <property type="match status" value="1"/>
</dbReference>
<dbReference type="EC" id="2.3.1.-" evidence="2"/>
<feature type="domain" description="N-acetyltransferase" evidence="1">
    <location>
        <begin position="21"/>
        <end position="160"/>
    </location>
</feature>
<dbReference type="SUPFAM" id="SSF55729">
    <property type="entry name" value="Acyl-CoA N-acyltransferases (Nat)"/>
    <property type="match status" value="1"/>
</dbReference>
<name>A0A9W4L506_9BACI</name>
<keyword evidence="2" id="KW-0012">Acyltransferase</keyword>